<keyword evidence="2" id="KW-0812">Transmembrane</keyword>
<feature type="transmembrane region" description="Helical" evidence="2">
    <location>
        <begin position="499"/>
        <end position="523"/>
    </location>
</feature>
<evidence type="ECO:0000256" key="2">
    <source>
        <dbReference type="SAM" id="Phobius"/>
    </source>
</evidence>
<dbReference type="AlphaFoldDB" id="F4RFM1"/>
<gene>
    <name evidence="3" type="ORF">MELLADRAFT_77272</name>
</gene>
<feature type="region of interest" description="Disordered" evidence="1">
    <location>
        <begin position="833"/>
        <end position="874"/>
    </location>
</feature>
<dbReference type="InterPro" id="IPR015915">
    <property type="entry name" value="Kelch-typ_b-propeller"/>
</dbReference>
<protein>
    <submittedName>
        <fullName evidence="3">Uncharacterized protein</fullName>
    </submittedName>
</protein>
<dbReference type="Proteomes" id="UP000001072">
    <property type="component" value="Unassembled WGS sequence"/>
</dbReference>
<feature type="region of interest" description="Disordered" evidence="1">
    <location>
        <begin position="1047"/>
        <end position="1080"/>
    </location>
</feature>
<feature type="compositionally biased region" description="Gly residues" evidence="1">
    <location>
        <begin position="1047"/>
        <end position="1059"/>
    </location>
</feature>
<dbReference type="KEGG" id="mlr:MELLADRAFT_77272"/>
<feature type="compositionally biased region" description="Basic and acidic residues" evidence="1">
    <location>
        <begin position="833"/>
        <end position="846"/>
    </location>
</feature>
<feature type="region of interest" description="Disordered" evidence="1">
    <location>
        <begin position="895"/>
        <end position="935"/>
    </location>
</feature>
<keyword evidence="2" id="KW-1133">Transmembrane helix</keyword>
<dbReference type="GeneID" id="18932920"/>
<evidence type="ECO:0000256" key="1">
    <source>
        <dbReference type="SAM" id="MobiDB-lite"/>
    </source>
</evidence>
<dbReference type="EMBL" id="GL883099">
    <property type="protein sequence ID" value="EGG08833.1"/>
    <property type="molecule type" value="Genomic_DNA"/>
</dbReference>
<reference evidence="4" key="1">
    <citation type="journal article" date="2011" name="Proc. Natl. Acad. Sci. U.S.A.">
        <title>Obligate biotrophy features unraveled by the genomic analysis of rust fungi.</title>
        <authorList>
            <person name="Duplessis S."/>
            <person name="Cuomo C.A."/>
            <person name="Lin Y.-C."/>
            <person name="Aerts A."/>
            <person name="Tisserant E."/>
            <person name="Veneault-Fourrey C."/>
            <person name="Joly D.L."/>
            <person name="Hacquard S."/>
            <person name="Amselem J."/>
            <person name="Cantarel B.L."/>
            <person name="Chiu R."/>
            <person name="Coutinho P.M."/>
            <person name="Feau N."/>
            <person name="Field M."/>
            <person name="Frey P."/>
            <person name="Gelhaye E."/>
            <person name="Goldberg J."/>
            <person name="Grabherr M.G."/>
            <person name="Kodira C.D."/>
            <person name="Kohler A."/>
            <person name="Kuees U."/>
            <person name="Lindquist E.A."/>
            <person name="Lucas S.M."/>
            <person name="Mago R."/>
            <person name="Mauceli E."/>
            <person name="Morin E."/>
            <person name="Murat C."/>
            <person name="Pangilinan J.L."/>
            <person name="Park R."/>
            <person name="Pearson M."/>
            <person name="Quesneville H."/>
            <person name="Rouhier N."/>
            <person name="Sakthikumar S."/>
            <person name="Salamov A.A."/>
            <person name="Schmutz J."/>
            <person name="Selles B."/>
            <person name="Shapiro H."/>
            <person name="Tanguay P."/>
            <person name="Tuskan G.A."/>
            <person name="Henrissat B."/>
            <person name="Van de Peer Y."/>
            <person name="Rouze P."/>
            <person name="Ellis J.G."/>
            <person name="Dodds P.N."/>
            <person name="Schein J.E."/>
            <person name="Zhong S."/>
            <person name="Hamelin R.C."/>
            <person name="Grigoriev I.V."/>
            <person name="Szabo L.J."/>
            <person name="Martin F."/>
        </authorList>
    </citation>
    <scope>NUCLEOTIDE SEQUENCE [LARGE SCALE GENOMIC DNA]</scope>
    <source>
        <strain evidence="4">98AG31 / pathotype 3-4-7</strain>
    </source>
</reference>
<feature type="region of interest" description="Disordered" evidence="1">
    <location>
        <begin position="527"/>
        <end position="548"/>
    </location>
</feature>
<feature type="transmembrane region" description="Helical" evidence="2">
    <location>
        <begin position="1004"/>
        <end position="1025"/>
    </location>
</feature>
<feature type="compositionally biased region" description="Polar residues" evidence="1">
    <location>
        <begin position="664"/>
        <end position="677"/>
    </location>
</feature>
<dbReference type="OrthoDB" id="10250130at2759"/>
<feature type="compositionally biased region" description="Basic residues" evidence="1">
    <location>
        <begin position="919"/>
        <end position="928"/>
    </location>
</feature>
<feature type="transmembrane region" description="Helical" evidence="2">
    <location>
        <begin position="576"/>
        <end position="599"/>
    </location>
</feature>
<feature type="compositionally biased region" description="Low complexity" evidence="1">
    <location>
        <begin position="527"/>
        <end position="546"/>
    </location>
</feature>
<dbReference type="VEuPathDB" id="FungiDB:MELLADRAFT_77272"/>
<dbReference type="eggNOG" id="ENOG502S36Z">
    <property type="taxonomic scope" value="Eukaryota"/>
</dbReference>
<organism evidence="4">
    <name type="scientific">Melampsora larici-populina (strain 98AG31 / pathotype 3-4-7)</name>
    <name type="common">Poplar leaf rust fungus</name>
    <dbReference type="NCBI Taxonomy" id="747676"/>
    <lineage>
        <taxon>Eukaryota</taxon>
        <taxon>Fungi</taxon>
        <taxon>Dikarya</taxon>
        <taxon>Basidiomycota</taxon>
        <taxon>Pucciniomycotina</taxon>
        <taxon>Pucciniomycetes</taxon>
        <taxon>Pucciniales</taxon>
        <taxon>Melampsoraceae</taxon>
        <taxon>Melampsora</taxon>
    </lineage>
</organism>
<evidence type="ECO:0000313" key="3">
    <source>
        <dbReference type="EMBL" id="EGG08833.1"/>
    </source>
</evidence>
<feature type="region of interest" description="Disordered" evidence="1">
    <location>
        <begin position="425"/>
        <end position="456"/>
    </location>
</feature>
<sequence>MPLPPMEWIKLKTTGSSSPPPISHGCLIGPTFTSQSSPVNTPGSGSAYLFGGRSSTGTTTNNLFVLDYTTSISPAWSQPTSSPSNTIFTSTPNPRSHMICGWDAASNYRNQLSVFAGRSSDGTPLNDYWYFDPANSFWAEPISVNPNKPSPLYGAIGGIDPTYVPTAPSTSSALIYMGGSNSTSSASLSPSGLIIDGQLGSNTNTITLTVNDLGGGVGGDPGSNNLVKGRWGMSSTIMSDEFVDSPNPTCALTNGGILNFGSNFSPVTLNTTSTSSWQSFNYCPAPRIGGTMVPNRNTFDSSYSQQVIMIGGRPDLENWNDQGGSNLGEVDVLDLSSGTWSRVIPAQKEGERFTQKEGVMALALGHNVGATSSSNGTTDILVYGGIDVSTGQASNELWVLRLHGGRMTGNGTTLGVQMSYLPSCVTPTPKNSRTSSRNPNHSTDDQSGTGPSSNLNVSEAHTFMTTVALGLILLSVTALRYEDPGLLSFRRMWRMPRLWALLTAWVGVSAGVVVLIFGVIAGFTHTRMSTSSSNSSSNSTSSTPSTRRMRRSFFHDSSPNHVTPLKVLTTSTHSKLGLALMVAGCFAVPCLYIIGWIYGKYEEEYQSRKPQYGERRRLKVKESNQMKDTTSIFDPRYWAEQIRIARLNKTRKIDRRSKRESQIEGIQNGNPTRISQTHQNGMMVGDESMVTSVEKSSCGIGLESPIGSPNEKDIQNLERINDSTHGKNESTSTAQTRIESIPKQEDDHLELQESILPQEIPITPDEIEATVSEHFDASFQGESSARLTPLAINSNVIDMKDNSMTDLSKHSTRPVLRALHNFSNTLLPFNKTKVEKKMKSSTEKETGTQASFEVVNRRSALSKSRLGSSHGERKGFNRRLSLDLSIEIDRDQSRVEAIESHRSNSIERINSSDDDDEHHHHHHHHHHPPGGIAVEDLMNEPVSNRVTEEIVEEEEEEDSIYQKAIKPRKKLRRLGDMFFHTILFLSNVFLIVSYFTMVRSKFKWIGGVYLIGCIGLYFGMGYLAWNGKPSSESTLVIFMSIIKNGRSGSGNPSGPGTGTNGANERDGSNPPAQFSSYAQQQHLPSPSVIGTVAATEVGINAQNLRPRSLASTLMYPFGSDPGDPSHPSHHPFRSYWGNDRLNEEVVQEDEEGREDDEYWNEREVQIVTTAPRRRLAVVNG</sequence>
<keyword evidence="2" id="KW-0472">Membrane</keyword>
<feature type="transmembrane region" description="Helical" evidence="2">
    <location>
        <begin position="977"/>
        <end position="998"/>
    </location>
</feature>
<feature type="compositionally biased region" description="Basic and acidic residues" evidence="1">
    <location>
        <begin position="895"/>
        <end position="905"/>
    </location>
</feature>
<keyword evidence="4" id="KW-1185">Reference proteome</keyword>
<feature type="region of interest" description="Disordered" evidence="1">
    <location>
        <begin position="653"/>
        <end position="677"/>
    </location>
</feature>
<name>F4RFM1_MELLP</name>
<dbReference type="HOGENOM" id="CLU_273110_0_0_1"/>
<dbReference type="InParanoid" id="F4RFM1"/>
<feature type="compositionally biased region" description="Polar residues" evidence="1">
    <location>
        <begin position="1070"/>
        <end position="1080"/>
    </location>
</feature>
<proteinExistence type="predicted"/>
<dbReference type="Gene3D" id="2.120.10.80">
    <property type="entry name" value="Kelch-type beta propeller"/>
    <property type="match status" value="2"/>
</dbReference>
<accession>F4RFM1</accession>
<dbReference type="STRING" id="747676.F4RFM1"/>
<dbReference type="RefSeq" id="XP_007407807.1">
    <property type="nucleotide sequence ID" value="XM_007407745.1"/>
</dbReference>
<dbReference type="SUPFAM" id="SSF117281">
    <property type="entry name" value="Kelch motif"/>
    <property type="match status" value="1"/>
</dbReference>
<evidence type="ECO:0000313" key="4">
    <source>
        <dbReference type="Proteomes" id="UP000001072"/>
    </source>
</evidence>